<feature type="transmembrane region" description="Helical" evidence="7">
    <location>
        <begin position="185"/>
        <end position="204"/>
    </location>
</feature>
<comment type="subcellular location">
    <subcellularLocation>
        <location evidence="1">Cell membrane</location>
        <topology evidence="1">Multi-pass membrane protein</topology>
    </subcellularLocation>
</comment>
<feature type="transmembrane region" description="Helical" evidence="7">
    <location>
        <begin position="301"/>
        <end position="319"/>
    </location>
</feature>
<keyword evidence="10" id="KW-1185">Reference proteome</keyword>
<evidence type="ECO:0000313" key="9">
    <source>
        <dbReference type="EMBL" id="MSS17057.1"/>
    </source>
</evidence>
<dbReference type="PANTHER" id="PTHR40074:SF2">
    <property type="entry name" value="O-ACETYLTRANSFERASE WECH"/>
    <property type="match status" value="1"/>
</dbReference>
<keyword evidence="3" id="KW-1003">Cell membrane</keyword>
<feature type="transmembrane region" description="Helical" evidence="7">
    <location>
        <begin position="121"/>
        <end position="138"/>
    </location>
</feature>
<comment type="caution">
    <text evidence="9">The sequence shown here is derived from an EMBL/GenBank/DDBJ whole genome shotgun (WGS) entry which is preliminary data.</text>
</comment>
<comment type="similarity">
    <text evidence="2">Belongs to the acyltransferase 3 family.</text>
</comment>
<dbReference type="GO" id="GO:0016413">
    <property type="term" value="F:O-acetyltransferase activity"/>
    <property type="evidence" value="ECO:0007669"/>
    <property type="project" value="TreeGrafter"/>
</dbReference>
<name>A0A6L5XBP1_9BACT</name>
<proteinExistence type="inferred from homology"/>
<evidence type="ECO:0000256" key="6">
    <source>
        <dbReference type="ARBA" id="ARBA00023136"/>
    </source>
</evidence>
<keyword evidence="9" id="KW-0012">Acyltransferase</keyword>
<feature type="domain" description="Acyltransferase 3" evidence="8">
    <location>
        <begin position="9"/>
        <end position="316"/>
    </location>
</feature>
<reference evidence="9 10" key="1">
    <citation type="submission" date="2019-08" db="EMBL/GenBank/DDBJ databases">
        <title>In-depth cultivation of the pig gut microbiome towards novel bacterial diversity and tailored functional studies.</title>
        <authorList>
            <person name="Wylensek D."/>
            <person name="Hitch T.C.A."/>
            <person name="Clavel T."/>
        </authorList>
    </citation>
    <scope>NUCLEOTIDE SEQUENCE [LARGE SCALE GENOMIC DNA]</scope>
    <source>
        <strain evidence="9 10">Oil-RF-744-WCA-WT-10</strain>
    </source>
</reference>
<dbReference type="Pfam" id="PF01757">
    <property type="entry name" value="Acyl_transf_3"/>
    <property type="match status" value="1"/>
</dbReference>
<evidence type="ECO:0000256" key="7">
    <source>
        <dbReference type="SAM" id="Phobius"/>
    </source>
</evidence>
<dbReference type="PANTHER" id="PTHR40074">
    <property type="entry name" value="O-ACETYLTRANSFERASE WECH"/>
    <property type="match status" value="1"/>
</dbReference>
<dbReference type="GO" id="GO:0005886">
    <property type="term" value="C:plasma membrane"/>
    <property type="evidence" value="ECO:0007669"/>
    <property type="project" value="UniProtKB-SubCell"/>
</dbReference>
<protein>
    <submittedName>
        <fullName evidence="9">Acyltransferase</fullName>
    </submittedName>
</protein>
<keyword evidence="9" id="KW-0808">Transferase</keyword>
<keyword evidence="6 7" id="KW-0472">Membrane</keyword>
<accession>A0A6L5XBP1</accession>
<evidence type="ECO:0000256" key="4">
    <source>
        <dbReference type="ARBA" id="ARBA00022692"/>
    </source>
</evidence>
<keyword evidence="5 7" id="KW-1133">Transmembrane helix</keyword>
<feature type="transmembrane region" description="Helical" evidence="7">
    <location>
        <begin position="145"/>
        <end position="165"/>
    </location>
</feature>
<evidence type="ECO:0000256" key="2">
    <source>
        <dbReference type="ARBA" id="ARBA00007400"/>
    </source>
</evidence>
<dbReference type="InterPro" id="IPR002656">
    <property type="entry name" value="Acyl_transf_3_dom"/>
</dbReference>
<keyword evidence="4 7" id="KW-0812">Transmembrane</keyword>
<evidence type="ECO:0000256" key="3">
    <source>
        <dbReference type="ARBA" id="ARBA00022475"/>
    </source>
</evidence>
<dbReference type="EMBL" id="VULT01000005">
    <property type="protein sequence ID" value="MSS17057.1"/>
    <property type="molecule type" value="Genomic_DNA"/>
</dbReference>
<feature type="transmembrane region" description="Helical" evidence="7">
    <location>
        <begin position="271"/>
        <end position="289"/>
    </location>
</feature>
<evidence type="ECO:0000256" key="5">
    <source>
        <dbReference type="ARBA" id="ARBA00022989"/>
    </source>
</evidence>
<feature type="transmembrane region" description="Helical" evidence="7">
    <location>
        <begin position="41"/>
        <end position="59"/>
    </location>
</feature>
<dbReference type="Proteomes" id="UP000483362">
    <property type="component" value="Unassembled WGS sequence"/>
</dbReference>
<evidence type="ECO:0000313" key="10">
    <source>
        <dbReference type="Proteomes" id="UP000483362"/>
    </source>
</evidence>
<dbReference type="GO" id="GO:0009246">
    <property type="term" value="P:enterobacterial common antigen biosynthetic process"/>
    <property type="evidence" value="ECO:0007669"/>
    <property type="project" value="TreeGrafter"/>
</dbReference>
<dbReference type="AlphaFoldDB" id="A0A6L5XBP1"/>
<feature type="transmembrane region" description="Helical" evidence="7">
    <location>
        <begin position="12"/>
        <end position="35"/>
    </location>
</feature>
<evidence type="ECO:0000259" key="8">
    <source>
        <dbReference type="Pfam" id="PF01757"/>
    </source>
</evidence>
<gene>
    <name evidence="9" type="ORF">FYJ29_04665</name>
</gene>
<feature type="transmembrane region" description="Helical" evidence="7">
    <location>
        <begin position="241"/>
        <end position="259"/>
    </location>
</feature>
<organism evidence="9 10">
    <name type="scientific">Sodaliphilus pleomorphus</name>
    <dbReference type="NCBI Taxonomy" id="2606626"/>
    <lineage>
        <taxon>Bacteria</taxon>
        <taxon>Pseudomonadati</taxon>
        <taxon>Bacteroidota</taxon>
        <taxon>Bacteroidia</taxon>
        <taxon>Bacteroidales</taxon>
        <taxon>Muribaculaceae</taxon>
        <taxon>Sodaliphilus</taxon>
    </lineage>
</organism>
<dbReference type="RefSeq" id="WP_154327542.1">
    <property type="nucleotide sequence ID" value="NZ_CP045696.1"/>
</dbReference>
<feature type="transmembrane region" description="Helical" evidence="7">
    <location>
        <begin position="216"/>
        <end position="235"/>
    </location>
</feature>
<evidence type="ECO:0000256" key="1">
    <source>
        <dbReference type="ARBA" id="ARBA00004651"/>
    </source>
</evidence>
<sequence length="332" mass="38630">MSTTSRTFNSIDIAKLVASLLVVAIHTGPVTGLGYTLLIDWLARMAVPFFFVVSAFFFFGKDVGTHKLLHYERRMALLYIFWLVVELPMVVERSFTRHPGDIGWDMAIFMRNLVLNSTFRGSWFIMALMIGVAAVFYLSRYLRTWVILLLGLVVYIPITTCTNYYYYFPQQVQQAIDWHLQAFGWLHNSFLPAFIFIALGKLIANHQREIMAWRKLEVNLALVACLAASAIEVLSHDHYFSDLYFLLVPTSAVWLVWILHHEATWHLNYRLLRNLSTIIYFSHFIFDYLLRHCTTLRHLPLYLAVLALSVALCLVMRALSRCKPLAWLRYAY</sequence>
<feature type="transmembrane region" description="Helical" evidence="7">
    <location>
        <begin position="71"/>
        <end position="91"/>
    </location>
</feature>